<dbReference type="InterPro" id="IPR006026">
    <property type="entry name" value="Peptidase_Metallo"/>
</dbReference>
<evidence type="ECO:0000256" key="2">
    <source>
        <dbReference type="ARBA" id="ARBA00004370"/>
    </source>
</evidence>
<dbReference type="Pfam" id="PF00353">
    <property type="entry name" value="HemolysinCabind"/>
    <property type="match status" value="5"/>
</dbReference>
<dbReference type="SUPFAM" id="SSF51120">
    <property type="entry name" value="beta-Roll"/>
    <property type="match status" value="3"/>
</dbReference>
<feature type="region of interest" description="Disordered" evidence="10">
    <location>
        <begin position="393"/>
        <end position="423"/>
    </location>
</feature>
<comment type="subcellular location">
    <subcellularLocation>
        <location evidence="2">Membrane</location>
    </subcellularLocation>
    <subcellularLocation>
        <location evidence="3">Secreted</location>
    </subcellularLocation>
</comment>
<evidence type="ECO:0000256" key="5">
    <source>
        <dbReference type="ARBA" id="ARBA00022525"/>
    </source>
</evidence>
<dbReference type="Gene3D" id="3.40.390.10">
    <property type="entry name" value="Collagenase (Catalytic Domain)"/>
    <property type="match status" value="1"/>
</dbReference>
<dbReference type="InterPro" id="IPR013858">
    <property type="entry name" value="Peptidase_M10B_C"/>
</dbReference>
<organism evidence="12 13">
    <name type="scientific">Limimaricola litoreus</name>
    <dbReference type="NCBI Taxonomy" id="2955316"/>
    <lineage>
        <taxon>Bacteria</taxon>
        <taxon>Pseudomonadati</taxon>
        <taxon>Pseudomonadota</taxon>
        <taxon>Alphaproteobacteria</taxon>
        <taxon>Rhodobacterales</taxon>
        <taxon>Paracoccaceae</taxon>
        <taxon>Limimaricola</taxon>
    </lineage>
</organism>
<comment type="similarity">
    <text evidence="4">Belongs to the peptidase M10B family.</text>
</comment>
<dbReference type="CDD" id="cd04277">
    <property type="entry name" value="ZnMc_serralysin_like"/>
    <property type="match status" value="1"/>
</dbReference>
<evidence type="ECO:0000313" key="13">
    <source>
        <dbReference type="Proteomes" id="UP001139477"/>
    </source>
</evidence>
<dbReference type="PRINTS" id="PR01488">
    <property type="entry name" value="RTXTOXINA"/>
</dbReference>
<dbReference type="AlphaFoldDB" id="A0A9X2FM97"/>
<keyword evidence="9" id="KW-0472">Membrane</keyword>
<keyword evidence="8" id="KW-0843">Virulence</keyword>
<evidence type="ECO:0000256" key="6">
    <source>
        <dbReference type="ARBA" id="ARBA00022656"/>
    </source>
</evidence>
<dbReference type="InterPro" id="IPR050557">
    <property type="entry name" value="RTX_toxin/Mannuronan_C5-epim"/>
</dbReference>
<dbReference type="InterPro" id="IPR003995">
    <property type="entry name" value="RTX_toxin_determinant-A"/>
</dbReference>
<sequence length="600" mass="63407">MARDATPQQIADYLTTGYYHDTGGTQYFFSPEDGDPIRVDLSGLSAGGKKLARWAMDAWEGAVDVNFKEVSRGAELTFGDNRSGANVAASFGTDGVITSAHINISNGWVEEYGSTIDSYAFRTYLHEIGHVLGMGHPGDYNTSADFDRHAEFGNDSWQMSVMSYFGQDENPHLDATRAVNVGLMEADLLAVRGIYGESRNTPTEGDTVWGVNSNMDNYLGEMFRAMEPRDTSVFRNYAFTLLIEDAGGHDKVDFSYDGRTQTVNLAPGSISDVMGQIDNILIAEDTVIEDYASGNGSDVIHGNGADNAIWANGGEDRLVGKGGDDMLRGGKGADTLLGGSGRDRLYGDEFDDLLKGGGANDRLYGGKGNDTLLGQAGHDRMRGGDAHDKIVGGGGRDKLWGQNGSDTLKGGGGNDRLFGGTGADTLHGGGGRDLLEGGDQVDLLIGGGGKDRLYGGIAGDELHGGGRGDRLYGGDSGDVLHGDRGFDQLFGEDGHDQLFGGSGRDRLDGGTGNDKMTGGSGADVFVYNGGNDRITDFEAGNDRLEFDTAAIGYGDLTLDDLTGMARATDEGLVFRFETGVRLVLEGEADIASLANDLAIV</sequence>
<name>A0A9X2FM97_9RHOB</name>
<gene>
    <name evidence="12" type="ORF">NHG85_00440</name>
</gene>
<dbReference type="PANTHER" id="PTHR38340:SF1">
    <property type="entry name" value="S-LAYER PROTEIN"/>
    <property type="match status" value="1"/>
</dbReference>
<evidence type="ECO:0000256" key="3">
    <source>
        <dbReference type="ARBA" id="ARBA00004613"/>
    </source>
</evidence>
<keyword evidence="13" id="KW-1185">Reference proteome</keyword>
<dbReference type="RefSeq" id="WP_253328743.1">
    <property type="nucleotide sequence ID" value="NZ_JAMYXC010000011.1"/>
</dbReference>
<dbReference type="SMART" id="SM00235">
    <property type="entry name" value="ZnMc"/>
    <property type="match status" value="1"/>
</dbReference>
<dbReference type="InterPro" id="IPR034033">
    <property type="entry name" value="Serralysin-like"/>
</dbReference>
<dbReference type="InterPro" id="IPR024079">
    <property type="entry name" value="MetalloPept_cat_dom_sf"/>
</dbReference>
<dbReference type="EMBL" id="JAMYXC010000011">
    <property type="protein sequence ID" value="MCP1167006.1"/>
    <property type="molecule type" value="Genomic_DNA"/>
</dbReference>
<dbReference type="PROSITE" id="PS00330">
    <property type="entry name" value="HEMOLYSIN_CALCIUM"/>
    <property type="match status" value="5"/>
</dbReference>
<evidence type="ECO:0000259" key="11">
    <source>
        <dbReference type="SMART" id="SM00235"/>
    </source>
</evidence>
<keyword evidence="6" id="KW-0800">Toxin</keyword>
<evidence type="ECO:0000256" key="10">
    <source>
        <dbReference type="SAM" id="MobiDB-lite"/>
    </source>
</evidence>
<reference evidence="12" key="1">
    <citation type="submission" date="2022-06" db="EMBL/GenBank/DDBJ databases">
        <title>Limimaricola sediminis sp. nov., isolated from an intertidal sediment.</title>
        <authorList>
            <person name="Shao X."/>
        </authorList>
    </citation>
    <scope>NUCLEOTIDE SEQUENCE</scope>
    <source>
        <strain evidence="12">ASW11-118</strain>
    </source>
</reference>
<evidence type="ECO:0000256" key="9">
    <source>
        <dbReference type="ARBA" id="ARBA00023136"/>
    </source>
</evidence>
<feature type="compositionally biased region" description="Gly residues" evidence="10">
    <location>
        <begin position="409"/>
        <end position="423"/>
    </location>
</feature>
<dbReference type="Pfam" id="PF08548">
    <property type="entry name" value="Peptidase_M10_C"/>
    <property type="match status" value="1"/>
</dbReference>
<dbReference type="GO" id="GO:0008237">
    <property type="term" value="F:metallopeptidase activity"/>
    <property type="evidence" value="ECO:0007669"/>
    <property type="project" value="InterPro"/>
</dbReference>
<comment type="caution">
    <text evidence="12">The sequence shown here is derived from an EMBL/GenBank/DDBJ whole genome shotgun (WGS) entry which is preliminary data.</text>
</comment>
<dbReference type="Gene3D" id="2.150.10.10">
    <property type="entry name" value="Serralysin-like metalloprotease, C-terminal"/>
    <property type="match status" value="4"/>
</dbReference>
<protein>
    <submittedName>
        <fullName evidence="12">M10 family metallopeptidase C-terminal domain-containing protein</fullName>
    </submittedName>
</protein>
<dbReference type="InterPro" id="IPR001343">
    <property type="entry name" value="Hemolysn_Ca-bd"/>
</dbReference>
<evidence type="ECO:0000256" key="8">
    <source>
        <dbReference type="ARBA" id="ARBA00023026"/>
    </source>
</evidence>
<evidence type="ECO:0000313" key="12">
    <source>
        <dbReference type="EMBL" id="MCP1167006.1"/>
    </source>
</evidence>
<feature type="domain" description="Peptidase metallopeptidase" evidence="11">
    <location>
        <begin position="23"/>
        <end position="167"/>
    </location>
</feature>
<evidence type="ECO:0000256" key="1">
    <source>
        <dbReference type="ARBA" id="ARBA00001913"/>
    </source>
</evidence>
<dbReference type="GO" id="GO:0016020">
    <property type="term" value="C:membrane"/>
    <property type="evidence" value="ECO:0007669"/>
    <property type="project" value="UniProtKB-SubCell"/>
</dbReference>
<dbReference type="SUPFAM" id="SSF55486">
    <property type="entry name" value="Metalloproteases ('zincins'), catalytic domain"/>
    <property type="match status" value="1"/>
</dbReference>
<dbReference type="GO" id="GO:0005509">
    <property type="term" value="F:calcium ion binding"/>
    <property type="evidence" value="ECO:0007669"/>
    <property type="project" value="InterPro"/>
</dbReference>
<evidence type="ECO:0000256" key="4">
    <source>
        <dbReference type="ARBA" id="ARBA00009490"/>
    </source>
</evidence>
<comment type="cofactor">
    <cofactor evidence="1">
        <name>Ca(2+)</name>
        <dbReference type="ChEBI" id="CHEBI:29108"/>
    </cofactor>
</comment>
<dbReference type="GO" id="GO:0005615">
    <property type="term" value="C:extracellular space"/>
    <property type="evidence" value="ECO:0007669"/>
    <property type="project" value="InterPro"/>
</dbReference>
<dbReference type="GO" id="GO:0090729">
    <property type="term" value="F:toxin activity"/>
    <property type="evidence" value="ECO:0007669"/>
    <property type="project" value="UniProtKB-KW"/>
</dbReference>
<proteinExistence type="inferred from homology"/>
<dbReference type="PRINTS" id="PR00313">
    <property type="entry name" value="CABNDNGRPT"/>
</dbReference>
<dbReference type="GO" id="GO:0008270">
    <property type="term" value="F:zinc ion binding"/>
    <property type="evidence" value="ECO:0007669"/>
    <property type="project" value="InterPro"/>
</dbReference>
<accession>A0A9X2FM97</accession>
<dbReference type="InterPro" id="IPR011049">
    <property type="entry name" value="Serralysin-like_metalloprot_C"/>
</dbReference>
<dbReference type="PANTHER" id="PTHR38340">
    <property type="entry name" value="S-LAYER PROTEIN"/>
    <property type="match status" value="1"/>
</dbReference>
<keyword evidence="7" id="KW-0677">Repeat</keyword>
<dbReference type="GO" id="GO:0006508">
    <property type="term" value="P:proteolysis"/>
    <property type="evidence" value="ECO:0007669"/>
    <property type="project" value="InterPro"/>
</dbReference>
<keyword evidence="5" id="KW-0964">Secreted</keyword>
<evidence type="ECO:0000256" key="7">
    <source>
        <dbReference type="ARBA" id="ARBA00022737"/>
    </source>
</evidence>
<dbReference type="InterPro" id="IPR018511">
    <property type="entry name" value="Hemolysin-typ_Ca-bd_CS"/>
</dbReference>
<dbReference type="Proteomes" id="UP001139477">
    <property type="component" value="Unassembled WGS sequence"/>
</dbReference>